<dbReference type="GeneID" id="7830189"/>
<evidence type="ECO:0000313" key="3">
    <source>
        <dbReference type="Proteomes" id="UP000009168"/>
    </source>
</evidence>
<feature type="chain" id="PRO_5003712378" evidence="1">
    <location>
        <begin position="24"/>
        <end position="76"/>
    </location>
</feature>
<dbReference type="Proteomes" id="UP000009168">
    <property type="component" value="Unassembled WGS sequence"/>
</dbReference>
<feature type="signal peptide" evidence="1">
    <location>
        <begin position="1"/>
        <end position="23"/>
    </location>
</feature>
<keyword evidence="2" id="KW-0812">Transmembrane</keyword>
<keyword evidence="2" id="KW-0472">Membrane</keyword>
<gene>
    <name evidence="2" type="ORF">TTHERM_00658990</name>
</gene>
<name>I7MI33_TETTS</name>
<dbReference type="InParanoid" id="I7MI33"/>
<evidence type="ECO:0000313" key="2">
    <source>
        <dbReference type="EMBL" id="EAS03855.2"/>
    </source>
</evidence>
<accession>I7MI33</accession>
<evidence type="ECO:0000256" key="1">
    <source>
        <dbReference type="SAM" id="SignalP"/>
    </source>
</evidence>
<proteinExistence type="predicted"/>
<protein>
    <submittedName>
        <fullName evidence="2">Transmembrane protein, putative</fullName>
    </submittedName>
</protein>
<keyword evidence="3" id="KW-1185">Reference proteome</keyword>
<dbReference type="RefSeq" id="XP_001024100.2">
    <property type="nucleotide sequence ID" value="XM_001024100.2"/>
</dbReference>
<dbReference type="KEGG" id="tet:TTHERM_00658990"/>
<dbReference type="AlphaFoldDB" id="I7MI33"/>
<sequence>MKILNTLLIIISIFVFILPSVAGDNYLQERVVDTQNTDENNLLGCLKPYTKVNTSQCSKCCSGSCKTLLIRMSKCD</sequence>
<reference evidence="3" key="1">
    <citation type="journal article" date="2006" name="PLoS Biol.">
        <title>Macronuclear genome sequence of the ciliate Tetrahymena thermophila, a model eukaryote.</title>
        <authorList>
            <person name="Eisen J.A."/>
            <person name="Coyne R.S."/>
            <person name="Wu M."/>
            <person name="Wu D."/>
            <person name="Thiagarajan M."/>
            <person name="Wortman J.R."/>
            <person name="Badger J.H."/>
            <person name="Ren Q."/>
            <person name="Amedeo P."/>
            <person name="Jones K.M."/>
            <person name="Tallon L.J."/>
            <person name="Delcher A.L."/>
            <person name="Salzberg S.L."/>
            <person name="Silva J.C."/>
            <person name="Haas B.J."/>
            <person name="Majoros W.H."/>
            <person name="Farzad M."/>
            <person name="Carlton J.M."/>
            <person name="Smith R.K. Jr."/>
            <person name="Garg J."/>
            <person name="Pearlman R.E."/>
            <person name="Karrer K.M."/>
            <person name="Sun L."/>
            <person name="Manning G."/>
            <person name="Elde N.C."/>
            <person name="Turkewitz A.P."/>
            <person name="Asai D.J."/>
            <person name="Wilkes D.E."/>
            <person name="Wang Y."/>
            <person name="Cai H."/>
            <person name="Collins K."/>
            <person name="Stewart B.A."/>
            <person name="Lee S.R."/>
            <person name="Wilamowska K."/>
            <person name="Weinberg Z."/>
            <person name="Ruzzo W.L."/>
            <person name="Wloga D."/>
            <person name="Gaertig J."/>
            <person name="Frankel J."/>
            <person name="Tsao C.-C."/>
            <person name="Gorovsky M.A."/>
            <person name="Keeling P.J."/>
            <person name="Waller R.F."/>
            <person name="Patron N.J."/>
            <person name="Cherry J.M."/>
            <person name="Stover N.A."/>
            <person name="Krieger C.J."/>
            <person name="del Toro C."/>
            <person name="Ryder H.F."/>
            <person name="Williamson S.C."/>
            <person name="Barbeau R.A."/>
            <person name="Hamilton E.P."/>
            <person name="Orias E."/>
        </authorList>
    </citation>
    <scope>NUCLEOTIDE SEQUENCE [LARGE SCALE GENOMIC DNA]</scope>
    <source>
        <strain evidence="3">SB210</strain>
    </source>
</reference>
<dbReference type="EMBL" id="GG662471">
    <property type="protein sequence ID" value="EAS03855.2"/>
    <property type="molecule type" value="Genomic_DNA"/>
</dbReference>
<keyword evidence="1" id="KW-0732">Signal</keyword>
<organism evidence="2 3">
    <name type="scientific">Tetrahymena thermophila (strain SB210)</name>
    <dbReference type="NCBI Taxonomy" id="312017"/>
    <lineage>
        <taxon>Eukaryota</taxon>
        <taxon>Sar</taxon>
        <taxon>Alveolata</taxon>
        <taxon>Ciliophora</taxon>
        <taxon>Intramacronucleata</taxon>
        <taxon>Oligohymenophorea</taxon>
        <taxon>Hymenostomatida</taxon>
        <taxon>Tetrahymenina</taxon>
        <taxon>Tetrahymenidae</taxon>
        <taxon>Tetrahymena</taxon>
    </lineage>
</organism>